<dbReference type="Proteomes" id="UP001500893">
    <property type="component" value="Unassembled WGS sequence"/>
</dbReference>
<dbReference type="EMBL" id="BAAAVM010000003">
    <property type="protein sequence ID" value="GAA3119973.1"/>
    <property type="molecule type" value="Genomic_DNA"/>
</dbReference>
<evidence type="ECO:0000313" key="2">
    <source>
        <dbReference type="Proteomes" id="UP001500893"/>
    </source>
</evidence>
<organism evidence="1 2">
    <name type="scientific">Streptomyces rameus</name>
    <dbReference type="NCBI Taxonomy" id="68261"/>
    <lineage>
        <taxon>Bacteria</taxon>
        <taxon>Bacillati</taxon>
        <taxon>Actinomycetota</taxon>
        <taxon>Actinomycetes</taxon>
        <taxon>Kitasatosporales</taxon>
        <taxon>Streptomycetaceae</taxon>
        <taxon>Streptomyces</taxon>
    </lineage>
</organism>
<evidence type="ECO:0000313" key="1">
    <source>
        <dbReference type="EMBL" id="GAA3119973.1"/>
    </source>
</evidence>
<name>A0ABP6MMY1_9ACTN</name>
<reference evidence="2" key="1">
    <citation type="journal article" date="2019" name="Int. J. Syst. Evol. Microbiol.">
        <title>The Global Catalogue of Microorganisms (GCM) 10K type strain sequencing project: providing services to taxonomists for standard genome sequencing and annotation.</title>
        <authorList>
            <consortium name="The Broad Institute Genomics Platform"/>
            <consortium name="The Broad Institute Genome Sequencing Center for Infectious Disease"/>
            <person name="Wu L."/>
            <person name="Ma J."/>
        </authorList>
    </citation>
    <scope>NUCLEOTIDE SEQUENCE [LARGE SCALE GENOMIC DNA]</scope>
    <source>
        <strain evidence="2">JCM 11574</strain>
    </source>
</reference>
<gene>
    <name evidence="1" type="ORF">GCM10010521_04240</name>
</gene>
<accession>A0ABP6MMY1</accession>
<dbReference type="PROSITE" id="PS51257">
    <property type="entry name" value="PROKAR_LIPOPROTEIN"/>
    <property type="match status" value="1"/>
</dbReference>
<proteinExistence type="predicted"/>
<keyword evidence="2" id="KW-1185">Reference proteome</keyword>
<comment type="caution">
    <text evidence="1">The sequence shown here is derived from an EMBL/GenBank/DDBJ whole genome shotgun (WGS) entry which is preliminary data.</text>
</comment>
<dbReference type="RefSeq" id="WP_345046737.1">
    <property type="nucleotide sequence ID" value="NZ_BAAAVM010000003.1"/>
</dbReference>
<sequence>MTRRLSDRPGLRRLGVAVACGLIFLTGTGCSSTMDHDEASVPGHETSGSKAVYPDVGKAKDKAKAVSSQIYELIDIRTGKVTQPGPSVATCDQDPDHLYQTVHAWSVYGVSEDELKAGFRRLKEGLPGKGWKIVQYGPNKSKDRTLEMTADSRTEPFSVNVELWVSSPTAGREPEPKILVNVVSGCWRAPKGTDLNTEY</sequence>
<evidence type="ECO:0008006" key="3">
    <source>
        <dbReference type="Google" id="ProtNLM"/>
    </source>
</evidence>
<protein>
    <recommendedName>
        <fullName evidence="3">Lipoprotein</fullName>
    </recommendedName>
</protein>